<evidence type="ECO:0000256" key="2">
    <source>
        <dbReference type="ARBA" id="ARBA00022452"/>
    </source>
</evidence>
<accession>A0A7W6EEI8</accession>
<comment type="caution">
    <text evidence="7">The sequence shown here is derived from an EMBL/GenBank/DDBJ whole genome shotgun (WGS) entry which is preliminary data.</text>
</comment>
<keyword evidence="5" id="KW-0998">Cell outer membrane</keyword>
<dbReference type="Gene3D" id="1.20.1600.10">
    <property type="entry name" value="Outer membrane efflux proteins (OEP)"/>
    <property type="match status" value="1"/>
</dbReference>
<sequence>MKPEPFTVEENLARAAADRATLRAYSPKPTGPVSLEEAQARALAYNLDHRLQMFNALLQDRQLDLTRLDMLPNLTANAGYVSRNKELVSSSASYLTGDMVPSNFENVSVDRERTFADLTLSWNIIDFGVSYLQAKQQADRVIIAQEQRRRVINNIFQQVQTAYWTALSSERVMPRIRPIIKEARRALAQSRAAGAERSQDPAEALRYQRSLMEMIQQLEAVEEQLAVAKTQLAQLMGLPPDTSYRLAPPTGRQATPRLKLSIDDMERIALVNRPELREEAYNGRVVLNEGRRAILRLVPGVTLLASLNYDSNSYLRFNDWSEVGARLAASVVRVASIPGVAKLGDVQLEIADYRRHAMTMAVIAQVQISARQYAIARNTYERAHEMAQINRNIANLQANTQEAETGSDLDVIREKVNAVLADLRSNRAQADLQSADGNIFATLGIDPLPADVKAATLPELVEAIRQRRQQWREGRIPVPVLPAPQAPAQPAQPIPAMAATIASNAK</sequence>
<keyword evidence="4" id="KW-0472">Membrane</keyword>
<evidence type="ECO:0000313" key="7">
    <source>
        <dbReference type="EMBL" id="MBB3808175.1"/>
    </source>
</evidence>
<proteinExistence type="predicted"/>
<evidence type="ECO:0000256" key="6">
    <source>
        <dbReference type="SAM" id="Coils"/>
    </source>
</evidence>
<keyword evidence="6" id="KW-0175">Coiled coil</keyword>
<evidence type="ECO:0000256" key="3">
    <source>
        <dbReference type="ARBA" id="ARBA00022692"/>
    </source>
</evidence>
<keyword evidence="2" id="KW-1134">Transmembrane beta strand</keyword>
<name>A0A7W6EEI8_9HYPH</name>
<dbReference type="Proteomes" id="UP000537592">
    <property type="component" value="Unassembled WGS sequence"/>
</dbReference>
<dbReference type="GO" id="GO:0009279">
    <property type="term" value="C:cell outer membrane"/>
    <property type="evidence" value="ECO:0007669"/>
    <property type="project" value="UniProtKB-SubCell"/>
</dbReference>
<dbReference type="PANTHER" id="PTHR30026">
    <property type="entry name" value="OUTER MEMBRANE PROTEIN TOLC"/>
    <property type="match status" value="1"/>
</dbReference>
<protein>
    <submittedName>
        <fullName evidence="7">Outer membrane protein TolC</fullName>
    </submittedName>
</protein>
<dbReference type="GO" id="GO:0015288">
    <property type="term" value="F:porin activity"/>
    <property type="evidence" value="ECO:0007669"/>
    <property type="project" value="TreeGrafter"/>
</dbReference>
<gene>
    <name evidence="7" type="ORF">FHS81_000229</name>
</gene>
<evidence type="ECO:0000256" key="1">
    <source>
        <dbReference type="ARBA" id="ARBA00004442"/>
    </source>
</evidence>
<comment type="subcellular location">
    <subcellularLocation>
        <location evidence="1">Cell outer membrane</location>
    </subcellularLocation>
</comment>
<dbReference type="GO" id="GO:0015562">
    <property type="term" value="F:efflux transmembrane transporter activity"/>
    <property type="evidence" value="ECO:0007669"/>
    <property type="project" value="InterPro"/>
</dbReference>
<dbReference type="EMBL" id="JACICC010000001">
    <property type="protein sequence ID" value="MBB3808175.1"/>
    <property type="molecule type" value="Genomic_DNA"/>
</dbReference>
<dbReference type="GO" id="GO:1990281">
    <property type="term" value="C:efflux pump complex"/>
    <property type="evidence" value="ECO:0007669"/>
    <property type="project" value="TreeGrafter"/>
</dbReference>
<feature type="coiled-coil region" evidence="6">
    <location>
        <begin position="204"/>
        <end position="238"/>
    </location>
</feature>
<evidence type="ECO:0000256" key="5">
    <source>
        <dbReference type="ARBA" id="ARBA00023237"/>
    </source>
</evidence>
<evidence type="ECO:0000313" key="8">
    <source>
        <dbReference type="Proteomes" id="UP000537592"/>
    </source>
</evidence>
<dbReference type="InterPro" id="IPR051906">
    <property type="entry name" value="TolC-like"/>
</dbReference>
<reference evidence="7 8" key="1">
    <citation type="submission" date="2020-08" db="EMBL/GenBank/DDBJ databases">
        <title>Genomic Encyclopedia of Type Strains, Phase IV (KMG-IV): sequencing the most valuable type-strain genomes for metagenomic binning, comparative biology and taxonomic classification.</title>
        <authorList>
            <person name="Goeker M."/>
        </authorList>
    </citation>
    <scope>NUCLEOTIDE SEQUENCE [LARGE SCALE GENOMIC DNA]</scope>
    <source>
        <strain evidence="7 8">DSM 28760</strain>
    </source>
</reference>
<evidence type="ECO:0000256" key="4">
    <source>
        <dbReference type="ARBA" id="ARBA00023136"/>
    </source>
</evidence>
<keyword evidence="3" id="KW-0812">Transmembrane</keyword>
<organism evidence="7 8">
    <name type="scientific">Pseudochelatococcus contaminans</name>
    <dbReference type="NCBI Taxonomy" id="1538103"/>
    <lineage>
        <taxon>Bacteria</taxon>
        <taxon>Pseudomonadati</taxon>
        <taxon>Pseudomonadota</taxon>
        <taxon>Alphaproteobacteria</taxon>
        <taxon>Hyphomicrobiales</taxon>
        <taxon>Chelatococcaceae</taxon>
        <taxon>Pseudochelatococcus</taxon>
    </lineage>
</organism>
<keyword evidence="8" id="KW-1185">Reference proteome</keyword>
<dbReference type="AlphaFoldDB" id="A0A7W6EEI8"/>
<dbReference type="RefSeq" id="WP_183750208.1">
    <property type="nucleotide sequence ID" value="NZ_JACICC010000001.1"/>
</dbReference>
<dbReference type="PANTHER" id="PTHR30026:SF20">
    <property type="entry name" value="OUTER MEMBRANE PROTEIN TOLC"/>
    <property type="match status" value="1"/>
</dbReference>
<dbReference type="SUPFAM" id="SSF56954">
    <property type="entry name" value="Outer membrane efflux proteins (OEP)"/>
    <property type="match status" value="1"/>
</dbReference>